<feature type="transmembrane region" description="Helical" evidence="9">
    <location>
        <begin position="416"/>
        <end position="441"/>
    </location>
</feature>
<keyword evidence="7 9" id="KW-0472">Membrane</keyword>
<name>A0A9X2QRS8_9BACT</name>
<evidence type="ECO:0000256" key="2">
    <source>
        <dbReference type="ARBA" id="ARBA00009749"/>
    </source>
</evidence>
<sequence>MPASDPSPSSSSRSPAASDGPPYSGLLEVDESVVDDIAALLTERQRGMVLNLVADLYPADVALLLRRLPDAEAGRLFRWLPPEMGADVLAEMEDAVRAALLDDLRPDTLIDLIDALDTDDAADVLADLPDRVALEVLPDLEDAADLTELLEYGEETAGGIMAREYVALAPDQTLQEATEAVRRSAADVDDVYTAYVVDEAGTLLGTLSLKQLLLSAGAVKVRDVMDADFISVAPRVDQEEVGRVVQRYDLVSVPVVNDTGRMMGRITIDDVVDVIRDEAEEDMQLMSGLTGEEETVDSAVQVSRGRLPWLIVGLVGSGLSGTVIGAFEATLQQAVVLATFIPVVTAMGGNAAVQSAAIAVQGLGAGELWLSDAFKRIGKEMLVALLNGVVVAGLLCGTVALLGMGDVTMLVATLSLTMLSVSLVATTNGALIPFLLTWLGVDPASAMGPFVTTLNDIMGLAIYFLIATALYL</sequence>
<evidence type="ECO:0000256" key="7">
    <source>
        <dbReference type="ARBA" id="ARBA00023136"/>
    </source>
</evidence>
<keyword evidence="6 9" id="KW-1133">Transmembrane helix</keyword>
<feature type="region of interest" description="Disordered" evidence="10">
    <location>
        <begin position="1"/>
        <end position="25"/>
    </location>
</feature>
<dbReference type="SUPFAM" id="SSF158791">
    <property type="entry name" value="MgtE N-terminal domain-like"/>
    <property type="match status" value="1"/>
</dbReference>
<dbReference type="PANTHER" id="PTHR43773:SF1">
    <property type="entry name" value="MAGNESIUM TRANSPORTER MGTE"/>
    <property type="match status" value="1"/>
</dbReference>
<dbReference type="CDD" id="cd04606">
    <property type="entry name" value="CBS_pair_Mg_transporter"/>
    <property type="match status" value="1"/>
</dbReference>
<dbReference type="InterPro" id="IPR038076">
    <property type="entry name" value="MgtE_N_sf"/>
</dbReference>
<dbReference type="Pfam" id="PF01769">
    <property type="entry name" value="MgtE"/>
    <property type="match status" value="1"/>
</dbReference>
<dbReference type="InterPro" id="IPR006669">
    <property type="entry name" value="MgtE_transporter"/>
</dbReference>
<evidence type="ECO:0000256" key="3">
    <source>
        <dbReference type="ARBA" id="ARBA00022448"/>
    </source>
</evidence>
<comment type="subunit">
    <text evidence="9">Homodimer.</text>
</comment>
<dbReference type="GO" id="GO:0015095">
    <property type="term" value="F:magnesium ion transmembrane transporter activity"/>
    <property type="evidence" value="ECO:0007669"/>
    <property type="project" value="UniProtKB-UniRule"/>
</dbReference>
<dbReference type="InterPro" id="IPR006667">
    <property type="entry name" value="SLC41_membr_dom"/>
</dbReference>
<comment type="similarity">
    <text evidence="2 9">Belongs to the SLC41A transporter family.</text>
</comment>
<dbReference type="SUPFAM" id="SSF161093">
    <property type="entry name" value="MgtE membrane domain-like"/>
    <property type="match status" value="1"/>
</dbReference>
<gene>
    <name evidence="12" type="ORF">GGP61_000222</name>
    <name evidence="13" type="ORF">GGP83_001159</name>
</gene>
<evidence type="ECO:0000259" key="11">
    <source>
        <dbReference type="PROSITE" id="PS51371"/>
    </source>
</evidence>
<dbReference type="PANTHER" id="PTHR43773">
    <property type="entry name" value="MAGNESIUM TRANSPORTER MGTE"/>
    <property type="match status" value="1"/>
</dbReference>
<feature type="transmembrane region" description="Helical" evidence="9">
    <location>
        <begin position="447"/>
        <end position="471"/>
    </location>
</feature>
<dbReference type="SMART" id="SM00924">
    <property type="entry name" value="MgtE_N"/>
    <property type="match status" value="1"/>
</dbReference>
<comment type="caution">
    <text evidence="12">The sequence shown here is derived from an EMBL/GenBank/DDBJ whole genome shotgun (WGS) entry which is preliminary data.</text>
</comment>
<keyword evidence="9" id="KW-0479">Metal-binding</keyword>
<evidence type="ECO:0000256" key="9">
    <source>
        <dbReference type="RuleBase" id="RU362011"/>
    </source>
</evidence>
<evidence type="ECO:0000256" key="10">
    <source>
        <dbReference type="SAM" id="MobiDB-lite"/>
    </source>
</evidence>
<evidence type="ECO:0000313" key="13">
    <source>
        <dbReference type="EMBL" id="MCS3951217.1"/>
    </source>
</evidence>
<dbReference type="RefSeq" id="WP_118827119.1">
    <property type="nucleotide sequence ID" value="NZ_CALTSH010000001.1"/>
</dbReference>
<keyword evidence="5 9" id="KW-0460">Magnesium</keyword>
<feature type="domain" description="CBS" evidence="11">
    <location>
        <begin position="161"/>
        <end position="224"/>
    </location>
</feature>
<evidence type="ECO:0000313" key="12">
    <source>
        <dbReference type="EMBL" id="MCS3708635.1"/>
    </source>
</evidence>
<keyword evidence="8" id="KW-0129">CBS domain</keyword>
<dbReference type="Proteomes" id="UP001155010">
    <property type="component" value="Unassembled WGS sequence"/>
</dbReference>
<comment type="subcellular location">
    <subcellularLocation>
        <location evidence="9">Cell membrane</location>
        <topology evidence="9">Multi-pass membrane protein</topology>
    </subcellularLocation>
    <subcellularLocation>
        <location evidence="1">Membrane</location>
        <topology evidence="1">Multi-pass membrane protein</topology>
    </subcellularLocation>
</comment>
<dbReference type="EMBL" id="JANUAE010000001">
    <property type="protein sequence ID" value="MCS3708635.1"/>
    <property type="molecule type" value="Genomic_DNA"/>
</dbReference>
<dbReference type="Gene3D" id="1.25.60.10">
    <property type="entry name" value="MgtE N-terminal domain-like"/>
    <property type="match status" value="1"/>
</dbReference>
<dbReference type="NCBIfam" id="TIGR00400">
    <property type="entry name" value="mgtE"/>
    <property type="match status" value="1"/>
</dbReference>
<feature type="domain" description="CBS" evidence="11">
    <location>
        <begin position="225"/>
        <end position="281"/>
    </location>
</feature>
<evidence type="ECO:0000256" key="8">
    <source>
        <dbReference type="PROSITE-ProRule" id="PRU00703"/>
    </source>
</evidence>
<evidence type="ECO:0000256" key="5">
    <source>
        <dbReference type="ARBA" id="ARBA00022842"/>
    </source>
</evidence>
<dbReference type="SMART" id="SM00116">
    <property type="entry name" value="CBS"/>
    <property type="match status" value="2"/>
</dbReference>
<proteinExistence type="inferred from homology"/>
<dbReference type="InterPro" id="IPR000644">
    <property type="entry name" value="CBS_dom"/>
</dbReference>
<dbReference type="Proteomes" id="UP001155057">
    <property type="component" value="Unassembled WGS sequence"/>
</dbReference>
<dbReference type="SUPFAM" id="SSF54631">
    <property type="entry name" value="CBS-domain pair"/>
    <property type="match status" value="1"/>
</dbReference>
<keyword evidence="4 9" id="KW-0812">Transmembrane</keyword>
<dbReference type="EMBL" id="JANUBB010000004">
    <property type="protein sequence ID" value="MCS3951217.1"/>
    <property type="molecule type" value="Genomic_DNA"/>
</dbReference>
<feature type="transmembrane region" description="Helical" evidence="9">
    <location>
        <begin position="307"/>
        <end position="327"/>
    </location>
</feature>
<dbReference type="PROSITE" id="PS51371">
    <property type="entry name" value="CBS"/>
    <property type="match status" value="2"/>
</dbReference>
<feature type="transmembrane region" description="Helical" evidence="9">
    <location>
        <begin position="334"/>
        <end position="361"/>
    </location>
</feature>
<feature type="transmembrane region" description="Helical" evidence="9">
    <location>
        <begin position="381"/>
        <end position="404"/>
    </location>
</feature>
<dbReference type="InterPro" id="IPR036739">
    <property type="entry name" value="SLC41_membr_dom_sf"/>
</dbReference>
<reference evidence="12" key="1">
    <citation type="submission" date="2022-08" db="EMBL/GenBank/DDBJ databases">
        <title>Genomic Encyclopedia of Type Strains, Phase V (KMG-V): Genome sequencing to study the core and pangenomes of soil and plant-associated prokaryotes.</title>
        <authorList>
            <person name="Whitman W."/>
        </authorList>
    </citation>
    <scope>NUCLEOTIDE SEQUENCE</scope>
    <source>
        <strain evidence="13">SP2017</strain>
        <strain evidence="12">SP3049</strain>
    </source>
</reference>
<dbReference type="GO" id="GO:0005886">
    <property type="term" value="C:plasma membrane"/>
    <property type="evidence" value="ECO:0007669"/>
    <property type="project" value="UniProtKB-SubCell"/>
</dbReference>
<keyword evidence="9" id="KW-1003">Cell membrane</keyword>
<evidence type="ECO:0000256" key="6">
    <source>
        <dbReference type="ARBA" id="ARBA00022989"/>
    </source>
</evidence>
<evidence type="ECO:0000313" key="14">
    <source>
        <dbReference type="Proteomes" id="UP001155057"/>
    </source>
</evidence>
<dbReference type="GO" id="GO:0046872">
    <property type="term" value="F:metal ion binding"/>
    <property type="evidence" value="ECO:0007669"/>
    <property type="project" value="UniProtKB-KW"/>
</dbReference>
<evidence type="ECO:0000256" key="4">
    <source>
        <dbReference type="ARBA" id="ARBA00022692"/>
    </source>
</evidence>
<dbReference type="Gene3D" id="3.10.580.10">
    <property type="entry name" value="CBS-domain"/>
    <property type="match status" value="1"/>
</dbReference>
<dbReference type="InterPro" id="IPR046342">
    <property type="entry name" value="CBS_dom_sf"/>
</dbReference>
<dbReference type="InterPro" id="IPR006668">
    <property type="entry name" value="Mg_transptr_MgtE_intracell_dom"/>
</dbReference>
<comment type="function">
    <text evidence="9">Acts as a magnesium transporter.</text>
</comment>
<dbReference type="AlphaFoldDB" id="A0A9X2QRS8"/>
<dbReference type="Gene3D" id="1.10.357.20">
    <property type="entry name" value="SLC41 divalent cation transporters, integral membrane domain"/>
    <property type="match status" value="1"/>
</dbReference>
<keyword evidence="3 9" id="KW-0813">Transport</keyword>
<organism evidence="12 14">
    <name type="scientific">Salinibacter ruber</name>
    <dbReference type="NCBI Taxonomy" id="146919"/>
    <lineage>
        <taxon>Bacteria</taxon>
        <taxon>Pseudomonadati</taxon>
        <taxon>Rhodothermota</taxon>
        <taxon>Rhodothermia</taxon>
        <taxon>Rhodothermales</taxon>
        <taxon>Salinibacteraceae</taxon>
        <taxon>Salinibacter</taxon>
    </lineage>
</organism>
<accession>A0A9X2QRS8</accession>
<dbReference type="Pfam" id="PF00571">
    <property type="entry name" value="CBS"/>
    <property type="match status" value="2"/>
</dbReference>
<evidence type="ECO:0000256" key="1">
    <source>
        <dbReference type="ARBA" id="ARBA00004141"/>
    </source>
</evidence>
<protein>
    <recommendedName>
        <fullName evidence="9">Magnesium transporter MgtE</fullName>
    </recommendedName>
</protein>
<feature type="compositionally biased region" description="Low complexity" evidence="10">
    <location>
        <begin position="1"/>
        <end position="22"/>
    </location>
</feature>
<dbReference type="Pfam" id="PF03448">
    <property type="entry name" value="MgtE_N"/>
    <property type="match status" value="1"/>
</dbReference>